<dbReference type="UniPathway" id="UPA00070">
    <property type="reaction ID" value="UER00945"/>
</dbReference>
<comment type="subcellular location">
    <subcellularLocation>
        <location evidence="2 13">Cytoplasm</location>
    </subcellularLocation>
</comment>
<dbReference type="SUPFAM" id="SSF51395">
    <property type="entry name" value="FMN-linked oxidoreductases"/>
    <property type="match status" value="1"/>
</dbReference>
<dbReference type="NCBIfam" id="TIGR01037">
    <property type="entry name" value="pyrD_sub1_fam"/>
    <property type="match status" value="1"/>
</dbReference>
<evidence type="ECO:0000256" key="2">
    <source>
        <dbReference type="ARBA" id="ARBA00004496"/>
    </source>
</evidence>
<comment type="catalytic activity">
    <reaction evidence="12">
        <text>(S)-dihydroorotate + NAD(+) = orotate + NADH + H(+)</text>
        <dbReference type="Rhea" id="RHEA:13513"/>
        <dbReference type="ChEBI" id="CHEBI:15378"/>
        <dbReference type="ChEBI" id="CHEBI:30839"/>
        <dbReference type="ChEBI" id="CHEBI:30864"/>
        <dbReference type="ChEBI" id="CHEBI:57540"/>
        <dbReference type="ChEBI" id="CHEBI:57945"/>
        <dbReference type="EC" id="1.3.1.14"/>
    </reaction>
</comment>
<organism evidence="15 16">
    <name type="scientific">Tumebacillus avium</name>
    <dbReference type="NCBI Taxonomy" id="1903704"/>
    <lineage>
        <taxon>Bacteria</taxon>
        <taxon>Bacillati</taxon>
        <taxon>Bacillota</taxon>
        <taxon>Bacilli</taxon>
        <taxon>Bacillales</taxon>
        <taxon>Alicyclobacillaceae</taxon>
        <taxon>Tumebacillus</taxon>
    </lineage>
</organism>
<dbReference type="GO" id="GO:0004589">
    <property type="term" value="F:dihydroorotate dehydrogenase (NAD+) activity"/>
    <property type="evidence" value="ECO:0007669"/>
    <property type="project" value="UniProtKB-EC"/>
</dbReference>
<dbReference type="Pfam" id="PF01180">
    <property type="entry name" value="DHO_dh"/>
    <property type="match status" value="1"/>
</dbReference>
<dbReference type="GO" id="GO:0005737">
    <property type="term" value="C:cytoplasm"/>
    <property type="evidence" value="ECO:0007669"/>
    <property type="project" value="UniProtKB-SubCell"/>
</dbReference>
<evidence type="ECO:0000256" key="5">
    <source>
        <dbReference type="ARBA" id="ARBA00011669"/>
    </source>
</evidence>
<dbReference type="InterPro" id="IPR001295">
    <property type="entry name" value="Dihydroorotate_DH_CS"/>
</dbReference>
<dbReference type="KEGG" id="tum:CBW65_16270"/>
<dbReference type="InterPro" id="IPR012135">
    <property type="entry name" value="Dihydroorotate_DH_1_2"/>
</dbReference>
<keyword evidence="9 13" id="KW-0665">Pyrimidine biosynthesis</keyword>
<gene>
    <name evidence="13" type="primary">pyrD</name>
    <name evidence="15" type="ORF">CBW65_16270</name>
</gene>
<reference evidence="16" key="1">
    <citation type="submission" date="2017-05" db="EMBL/GenBank/DDBJ databases">
        <authorList>
            <person name="Sung H."/>
        </authorList>
    </citation>
    <scope>NUCLEOTIDE SEQUENCE [LARGE SCALE GENOMIC DNA]</scope>
    <source>
        <strain evidence="16">AR23208</strain>
    </source>
</reference>
<comment type="function">
    <text evidence="1">Catalyzes the conversion of dihydroorotate to orotate with NAD(+) as electron acceptor.</text>
</comment>
<keyword evidence="6 13" id="KW-0963">Cytoplasm</keyword>
<name>A0A1Y0IP25_9BACL</name>
<evidence type="ECO:0000256" key="3">
    <source>
        <dbReference type="ARBA" id="ARBA00004715"/>
    </source>
</evidence>
<keyword evidence="10 13" id="KW-0560">Oxidoreductase</keyword>
<dbReference type="NCBIfam" id="NF005574">
    <property type="entry name" value="PRK07259.1"/>
    <property type="match status" value="1"/>
</dbReference>
<evidence type="ECO:0000256" key="1">
    <source>
        <dbReference type="ARBA" id="ARBA00003616"/>
    </source>
</evidence>
<comment type="subunit">
    <text evidence="5">Heterotetramer of 2 PyrK and 2 PyrD type B subunits.</text>
</comment>
<dbReference type="CDD" id="cd04740">
    <property type="entry name" value="DHOD_1B_like"/>
    <property type="match status" value="1"/>
</dbReference>
<dbReference type="InterPro" id="IPR024920">
    <property type="entry name" value="Dihydroorotate_DH_1"/>
</dbReference>
<dbReference type="Gene3D" id="3.20.20.70">
    <property type="entry name" value="Aldolase class I"/>
    <property type="match status" value="1"/>
</dbReference>
<feature type="binding site" evidence="13">
    <location>
        <position position="24"/>
    </location>
    <ligand>
        <name>FMN</name>
        <dbReference type="ChEBI" id="CHEBI:58210"/>
    </ligand>
</feature>
<dbReference type="HAMAP" id="MF_00224">
    <property type="entry name" value="DHO_dh_type1"/>
    <property type="match status" value="1"/>
</dbReference>
<feature type="binding site" evidence="13">
    <location>
        <begin position="268"/>
        <end position="269"/>
    </location>
    <ligand>
        <name>FMN</name>
        <dbReference type="ChEBI" id="CHEBI:58210"/>
    </ligand>
</feature>
<protein>
    <recommendedName>
        <fullName evidence="13">Dihydroorotate dehydrogenase</fullName>
        <shortName evidence="13">DHOD</shortName>
        <shortName evidence="13">DHODase</shortName>
        <shortName evidence="13">DHOdehase</shortName>
        <ecNumber evidence="13">1.3.-.-</ecNumber>
    </recommendedName>
</protein>
<dbReference type="OrthoDB" id="9794954at2"/>
<dbReference type="PANTHER" id="PTHR48109:SF1">
    <property type="entry name" value="DIHYDROOROTATE DEHYDROGENASE (FUMARATE)"/>
    <property type="match status" value="1"/>
</dbReference>
<keyword evidence="11" id="KW-0520">NAD</keyword>
<evidence type="ECO:0000259" key="14">
    <source>
        <dbReference type="Pfam" id="PF01180"/>
    </source>
</evidence>
<dbReference type="InterPro" id="IPR013785">
    <property type="entry name" value="Aldolase_TIM"/>
</dbReference>
<comment type="similarity">
    <text evidence="4 13">Belongs to the dihydroorotate dehydrogenase family. Type 1 subfamily.</text>
</comment>
<feature type="binding site" evidence="13">
    <location>
        <begin position="48"/>
        <end position="49"/>
    </location>
    <ligand>
        <name>FMN</name>
        <dbReference type="ChEBI" id="CHEBI:58210"/>
    </ligand>
</feature>
<keyword evidence="16" id="KW-1185">Reference proteome</keyword>
<feature type="binding site" evidence="13">
    <location>
        <position position="194"/>
    </location>
    <ligand>
        <name>FMN</name>
        <dbReference type="ChEBI" id="CHEBI:58210"/>
    </ligand>
</feature>
<dbReference type="AlphaFoldDB" id="A0A1Y0IP25"/>
<dbReference type="GO" id="GO:0044205">
    <property type="term" value="P:'de novo' UMP biosynthetic process"/>
    <property type="evidence" value="ECO:0007669"/>
    <property type="project" value="UniProtKB-UniRule"/>
</dbReference>
<evidence type="ECO:0000256" key="11">
    <source>
        <dbReference type="ARBA" id="ARBA00023027"/>
    </source>
</evidence>
<dbReference type="GO" id="GO:0006207">
    <property type="term" value="P:'de novo' pyrimidine nucleobase biosynthetic process"/>
    <property type="evidence" value="ECO:0007669"/>
    <property type="project" value="InterPro"/>
</dbReference>
<comment type="cofactor">
    <cofactor evidence="13">
        <name>FMN</name>
        <dbReference type="ChEBI" id="CHEBI:58210"/>
    </cofactor>
    <text evidence="13">Binds 1 FMN per subunit.</text>
</comment>
<evidence type="ECO:0000313" key="15">
    <source>
        <dbReference type="EMBL" id="ARU62342.1"/>
    </source>
</evidence>
<dbReference type="InterPro" id="IPR049622">
    <property type="entry name" value="Dihydroorotate_DH_I"/>
</dbReference>
<feature type="binding site" evidence="13">
    <location>
        <begin position="72"/>
        <end position="76"/>
    </location>
    <ligand>
        <name>substrate</name>
    </ligand>
</feature>
<proteinExistence type="inferred from homology"/>
<evidence type="ECO:0000256" key="6">
    <source>
        <dbReference type="ARBA" id="ARBA00022490"/>
    </source>
</evidence>
<dbReference type="FunFam" id="3.20.20.70:FF:000069">
    <property type="entry name" value="Dihydroorotate dehydrogenase"/>
    <property type="match status" value="1"/>
</dbReference>
<feature type="binding site" evidence="13">
    <location>
        <position position="220"/>
    </location>
    <ligand>
        <name>FMN</name>
        <dbReference type="ChEBI" id="CHEBI:58210"/>
    </ligand>
</feature>
<evidence type="ECO:0000256" key="9">
    <source>
        <dbReference type="ARBA" id="ARBA00022975"/>
    </source>
</evidence>
<sequence length="310" mass="32677">MTANVDLSVEIGSLKLKNPVMPASGCFAFGKEFADFYDLSLLGAITVKATTLEPRLGNPTPRVAETPGGMLNAIGLQNPGVEKIIAEELPHLRKYDIPIIVNVAGTTVEDYVAVTERLMDSQDVDAVEVNISCPNVKCGGIQFGTDPEQAAHVTREIKRVSKVPVIVKLSPNVTDIVAMAKAVEDAGADAISLINTLVGMSIDLNKKRPLIANGIGGLSGPAVKPVAVRMTYQVAQAVQIPLIGMGGIMTGEDAIEFMMAGAAAVAVGTANFVNPLACPEIIDEIQAYCAENGVERVRDLQGAAWKELAR</sequence>
<keyword evidence="7 13" id="KW-0285">Flavoprotein</keyword>
<feature type="binding site" evidence="13">
    <location>
        <begin position="195"/>
        <end position="196"/>
    </location>
    <ligand>
        <name>substrate</name>
    </ligand>
</feature>
<comment type="pathway">
    <text evidence="3">Pyrimidine metabolism; UMP biosynthesis via de novo pathway; orotate from (S)-dihydroorotate (NAD(+) route): step 1/1.</text>
</comment>
<feature type="binding site" evidence="13">
    <location>
        <position position="130"/>
    </location>
    <ligand>
        <name>substrate</name>
    </ligand>
</feature>
<feature type="binding site" evidence="13">
    <location>
        <begin position="246"/>
        <end position="247"/>
    </location>
    <ligand>
        <name>FMN</name>
        <dbReference type="ChEBI" id="CHEBI:58210"/>
    </ligand>
</feature>
<evidence type="ECO:0000313" key="16">
    <source>
        <dbReference type="Proteomes" id="UP000195437"/>
    </source>
</evidence>
<dbReference type="PANTHER" id="PTHR48109">
    <property type="entry name" value="DIHYDROOROTATE DEHYDROGENASE (QUINONE), MITOCHONDRIAL-RELATED"/>
    <property type="match status" value="1"/>
</dbReference>
<dbReference type="EC" id="1.3.-.-" evidence="13"/>
<comment type="catalytic activity">
    <reaction evidence="13">
        <text>(S)-dihydroorotate + A = orotate + AH2</text>
        <dbReference type="Rhea" id="RHEA:18073"/>
        <dbReference type="ChEBI" id="CHEBI:13193"/>
        <dbReference type="ChEBI" id="CHEBI:17499"/>
        <dbReference type="ChEBI" id="CHEBI:30839"/>
        <dbReference type="ChEBI" id="CHEBI:30864"/>
    </reaction>
</comment>
<dbReference type="RefSeq" id="WP_087457704.1">
    <property type="nucleotide sequence ID" value="NZ_CP021434.1"/>
</dbReference>
<feature type="binding site" evidence="13">
    <location>
        <position position="168"/>
    </location>
    <ligand>
        <name>FMN</name>
        <dbReference type="ChEBI" id="CHEBI:58210"/>
    </ligand>
</feature>
<evidence type="ECO:0000256" key="12">
    <source>
        <dbReference type="ARBA" id="ARBA00048996"/>
    </source>
</evidence>
<feature type="binding site" evidence="13">
    <location>
        <position position="48"/>
    </location>
    <ligand>
        <name>substrate</name>
    </ligand>
</feature>
<evidence type="ECO:0000256" key="8">
    <source>
        <dbReference type="ARBA" id="ARBA00022643"/>
    </source>
</evidence>
<evidence type="ECO:0000256" key="13">
    <source>
        <dbReference type="HAMAP-Rule" id="MF_00224"/>
    </source>
</evidence>
<feature type="active site" description="Nucleophile" evidence="13">
    <location>
        <position position="133"/>
    </location>
</feature>
<dbReference type="InterPro" id="IPR005720">
    <property type="entry name" value="Dihydroorotate_DH_cat"/>
</dbReference>
<dbReference type="PIRSF" id="PIRSF000164">
    <property type="entry name" value="DHO_oxidase"/>
    <property type="match status" value="1"/>
</dbReference>
<dbReference type="Proteomes" id="UP000195437">
    <property type="component" value="Chromosome"/>
</dbReference>
<evidence type="ECO:0000256" key="4">
    <source>
        <dbReference type="ARBA" id="ARBA00008008"/>
    </source>
</evidence>
<feature type="binding site" evidence="13">
    <location>
        <position position="102"/>
    </location>
    <ligand>
        <name>FMN</name>
        <dbReference type="ChEBI" id="CHEBI:58210"/>
    </ligand>
</feature>
<dbReference type="PROSITE" id="PS00912">
    <property type="entry name" value="DHODEHASE_2"/>
    <property type="match status" value="1"/>
</dbReference>
<dbReference type="InterPro" id="IPR033888">
    <property type="entry name" value="DHOD_1B"/>
</dbReference>
<dbReference type="PROSITE" id="PS00911">
    <property type="entry name" value="DHODEHASE_1"/>
    <property type="match status" value="1"/>
</dbReference>
<keyword evidence="8 13" id="KW-0288">FMN</keyword>
<feature type="binding site" evidence="13">
    <location>
        <position position="130"/>
    </location>
    <ligand>
        <name>FMN</name>
        <dbReference type="ChEBI" id="CHEBI:58210"/>
    </ligand>
</feature>
<dbReference type="EMBL" id="CP021434">
    <property type="protein sequence ID" value="ARU62342.1"/>
    <property type="molecule type" value="Genomic_DNA"/>
</dbReference>
<evidence type="ECO:0000256" key="10">
    <source>
        <dbReference type="ARBA" id="ARBA00023002"/>
    </source>
</evidence>
<accession>A0A1Y0IP25</accession>
<feature type="domain" description="Dihydroorotate dehydrogenase catalytic" evidence="14">
    <location>
        <begin position="7"/>
        <end position="287"/>
    </location>
</feature>
<evidence type="ECO:0000256" key="7">
    <source>
        <dbReference type="ARBA" id="ARBA00022630"/>
    </source>
</evidence>
<dbReference type="InterPro" id="IPR050074">
    <property type="entry name" value="DHO_dehydrogenase"/>
</dbReference>